<feature type="region of interest" description="Disordered" evidence="1">
    <location>
        <begin position="161"/>
        <end position="214"/>
    </location>
</feature>
<protein>
    <submittedName>
        <fullName evidence="2">Uncharacterized protein</fullName>
    </submittedName>
</protein>
<evidence type="ECO:0000313" key="2">
    <source>
        <dbReference type="EMBL" id="QYO75427.1"/>
    </source>
</evidence>
<sequence>MPIDRRITNGLAWAGALLVVAIPAADAALRQFGAAENPQLALIEEQPSPVAAPALPTPAAERPQAASMPAPEVEKPAAPVRAAPAVAEAAPESKPAPEAKPAPIAVAGLSSSPSSTDAVDQFLQSGRPLPSYITGGAGGQAETAPAPAIGPAPEPAIATVAPETDTESVPQRESTASVTRTRIVTFPTPVSERPASMPRTQVAAQPPLIIDTPEPVVTAADLEDWESGPLSEFLAGRQGQARPATSDYDEDGFFLDEGPNSTARYQRFPRAYDGNFYPFE</sequence>
<gene>
    <name evidence="2" type="ORF">K1X15_12315</name>
</gene>
<feature type="compositionally biased region" description="Polar residues" evidence="1">
    <location>
        <begin position="167"/>
        <end position="182"/>
    </location>
</feature>
<keyword evidence="3" id="KW-1185">Reference proteome</keyword>
<accession>A0ABX8WFD8</accession>
<evidence type="ECO:0000313" key="3">
    <source>
        <dbReference type="Proteomes" id="UP000825799"/>
    </source>
</evidence>
<evidence type="ECO:0000256" key="1">
    <source>
        <dbReference type="SAM" id="MobiDB-lite"/>
    </source>
</evidence>
<feature type="region of interest" description="Disordered" evidence="1">
    <location>
        <begin position="232"/>
        <end position="252"/>
    </location>
</feature>
<reference evidence="2 3" key="1">
    <citation type="submission" date="2021-08" db="EMBL/GenBank/DDBJ databases">
        <title>Devosia salina sp. nov., isolated from the South China Sea sediment.</title>
        <authorList>
            <person name="Zhou Z."/>
        </authorList>
    </citation>
    <scope>NUCLEOTIDE SEQUENCE [LARGE SCALE GENOMIC DNA]</scope>
    <source>
        <strain evidence="2 3">SCS-3</strain>
    </source>
</reference>
<dbReference type="RefSeq" id="WP_220303909.1">
    <property type="nucleotide sequence ID" value="NZ_CP080590.1"/>
</dbReference>
<feature type="compositionally biased region" description="Low complexity" evidence="1">
    <location>
        <begin position="47"/>
        <end position="60"/>
    </location>
</feature>
<dbReference type="EMBL" id="CP080590">
    <property type="protein sequence ID" value="QYO75427.1"/>
    <property type="molecule type" value="Genomic_DNA"/>
</dbReference>
<organism evidence="2 3">
    <name type="scientific">Devosia salina</name>
    <dbReference type="NCBI Taxonomy" id="2860336"/>
    <lineage>
        <taxon>Bacteria</taxon>
        <taxon>Pseudomonadati</taxon>
        <taxon>Pseudomonadota</taxon>
        <taxon>Alphaproteobacteria</taxon>
        <taxon>Hyphomicrobiales</taxon>
        <taxon>Devosiaceae</taxon>
        <taxon>Devosia</taxon>
    </lineage>
</organism>
<dbReference type="Proteomes" id="UP000825799">
    <property type="component" value="Chromosome"/>
</dbReference>
<feature type="region of interest" description="Disordered" evidence="1">
    <location>
        <begin position="44"/>
        <end position="80"/>
    </location>
</feature>
<name>A0ABX8WFD8_9HYPH</name>
<proteinExistence type="predicted"/>